<organism evidence="1">
    <name type="scientific">marine metagenome</name>
    <dbReference type="NCBI Taxonomy" id="408172"/>
    <lineage>
        <taxon>unclassified sequences</taxon>
        <taxon>metagenomes</taxon>
        <taxon>ecological metagenomes</taxon>
    </lineage>
</organism>
<name>A0A382I051_9ZZZZ</name>
<protein>
    <submittedName>
        <fullName evidence="1">Uncharacterized protein</fullName>
    </submittedName>
</protein>
<sequence length="23" mass="2662">MLKLIYPEGRDVFSLQRVLTSPV</sequence>
<evidence type="ECO:0000313" key="1">
    <source>
        <dbReference type="EMBL" id="SVB93010.1"/>
    </source>
</evidence>
<dbReference type="EMBL" id="UINC01064389">
    <property type="protein sequence ID" value="SVB93010.1"/>
    <property type="molecule type" value="Genomic_DNA"/>
</dbReference>
<accession>A0A382I051</accession>
<dbReference type="AlphaFoldDB" id="A0A382I051"/>
<feature type="non-terminal residue" evidence="1">
    <location>
        <position position="1"/>
    </location>
</feature>
<proteinExistence type="predicted"/>
<feature type="non-terminal residue" evidence="1">
    <location>
        <position position="23"/>
    </location>
</feature>
<gene>
    <name evidence="1" type="ORF">METZ01_LOCUS245864</name>
</gene>
<reference evidence="1" key="1">
    <citation type="submission" date="2018-05" db="EMBL/GenBank/DDBJ databases">
        <authorList>
            <person name="Lanie J.A."/>
            <person name="Ng W.-L."/>
            <person name="Kazmierczak K.M."/>
            <person name="Andrzejewski T.M."/>
            <person name="Davidsen T.M."/>
            <person name="Wayne K.J."/>
            <person name="Tettelin H."/>
            <person name="Glass J.I."/>
            <person name="Rusch D."/>
            <person name="Podicherti R."/>
            <person name="Tsui H.-C.T."/>
            <person name="Winkler M.E."/>
        </authorList>
    </citation>
    <scope>NUCLEOTIDE SEQUENCE</scope>
</reference>